<dbReference type="AlphaFoldDB" id="A0A917F5Y9"/>
<feature type="domain" description="N-acetyltransferase" evidence="3">
    <location>
        <begin position="129"/>
        <end position="279"/>
    </location>
</feature>
<proteinExistence type="predicted"/>
<gene>
    <name evidence="4" type="ORF">GCM10011366_17320</name>
</gene>
<dbReference type="SUPFAM" id="SSF55729">
    <property type="entry name" value="Acyl-CoA N-acyltransferases (Nat)"/>
    <property type="match status" value="1"/>
</dbReference>
<name>A0A917F5Y9_9MICO</name>
<dbReference type="PROSITE" id="PS51186">
    <property type="entry name" value="GNAT"/>
    <property type="match status" value="1"/>
</dbReference>
<reference evidence="4" key="1">
    <citation type="journal article" date="2014" name="Int. J. Syst. Evol. Microbiol.">
        <title>Complete genome sequence of Corynebacterium casei LMG S-19264T (=DSM 44701T), isolated from a smear-ripened cheese.</title>
        <authorList>
            <consortium name="US DOE Joint Genome Institute (JGI-PGF)"/>
            <person name="Walter F."/>
            <person name="Albersmeier A."/>
            <person name="Kalinowski J."/>
            <person name="Ruckert C."/>
        </authorList>
    </citation>
    <scope>NUCLEOTIDE SEQUENCE</scope>
    <source>
        <strain evidence="4">CGMCC 1.12160</strain>
    </source>
</reference>
<dbReference type="Pfam" id="PF07883">
    <property type="entry name" value="Cupin_2"/>
    <property type="match status" value="1"/>
</dbReference>
<evidence type="ECO:0000313" key="5">
    <source>
        <dbReference type="Proteomes" id="UP000605670"/>
    </source>
</evidence>
<organism evidence="4 5">
    <name type="scientific">Ornithinimicrobium tianjinense</name>
    <dbReference type="NCBI Taxonomy" id="1195761"/>
    <lineage>
        <taxon>Bacteria</taxon>
        <taxon>Bacillati</taxon>
        <taxon>Actinomycetota</taxon>
        <taxon>Actinomycetes</taxon>
        <taxon>Micrococcales</taxon>
        <taxon>Ornithinimicrobiaceae</taxon>
        <taxon>Ornithinimicrobium</taxon>
    </lineage>
</organism>
<evidence type="ECO:0000259" key="3">
    <source>
        <dbReference type="PROSITE" id="PS51186"/>
    </source>
</evidence>
<accession>A0A917F5Y9</accession>
<dbReference type="EMBL" id="BMEM01000002">
    <property type="protein sequence ID" value="GGF49966.1"/>
    <property type="molecule type" value="Genomic_DNA"/>
</dbReference>
<keyword evidence="1" id="KW-0808">Transferase</keyword>
<evidence type="ECO:0000256" key="1">
    <source>
        <dbReference type="ARBA" id="ARBA00022679"/>
    </source>
</evidence>
<keyword evidence="2" id="KW-0012">Acyltransferase</keyword>
<evidence type="ECO:0000313" key="4">
    <source>
        <dbReference type="EMBL" id="GGF49966.1"/>
    </source>
</evidence>
<dbReference type="InterPro" id="IPR011051">
    <property type="entry name" value="RmlC_Cupin_sf"/>
</dbReference>
<dbReference type="InterPro" id="IPR000182">
    <property type="entry name" value="GNAT_dom"/>
</dbReference>
<dbReference type="GO" id="GO:0016747">
    <property type="term" value="F:acyltransferase activity, transferring groups other than amino-acyl groups"/>
    <property type="evidence" value="ECO:0007669"/>
    <property type="project" value="InterPro"/>
</dbReference>
<evidence type="ECO:0000256" key="2">
    <source>
        <dbReference type="ARBA" id="ARBA00023315"/>
    </source>
</evidence>
<dbReference type="InterPro" id="IPR013096">
    <property type="entry name" value="Cupin_2"/>
</dbReference>
<dbReference type="SUPFAM" id="SSF51182">
    <property type="entry name" value="RmlC-like cupins"/>
    <property type="match status" value="1"/>
</dbReference>
<dbReference type="Pfam" id="PF00583">
    <property type="entry name" value="Acetyltransf_1"/>
    <property type="match status" value="1"/>
</dbReference>
<dbReference type="InterPro" id="IPR016181">
    <property type="entry name" value="Acyl_CoA_acyltransferase"/>
</dbReference>
<protein>
    <recommendedName>
        <fullName evidence="3">N-acetyltransferase domain-containing protein</fullName>
    </recommendedName>
</protein>
<dbReference type="RefSeq" id="WP_188429875.1">
    <property type="nucleotide sequence ID" value="NZ_BAABKH010000001.1"/>
</dbReference>
<dbReference type="Proteomes" id="UP000605670">
    <property type="component" value="Unassembled WGS sequence"/>
</dbReference>
<dbReference type="Gene3D" id="3.40.630.30">
    <property type="match status" value="1"/>
</dbReference>
<comment type="caution">
    <text evidence="4">The sequence shown here is derived from an EMBL/GenBank/DDBJ whole genome shotgun (WGS) entry which is preliminary data.</text>
</comment>
<sequence length="283" mass="31492">MAPDPISRQTAARSTWDEGCTAWHLLDRTDLGIDHQLLPPGASTRAHAHDRSRQFFYVLRGRATVTLGPQTAHVGAGEGIEVPPRVRHEVRNEDGDELEMLVISTPKVVGKPHARSSLGRTRGGLVVGTYLRPTRSGDLRTVVDIEEALDTRQWIGQGGLDWHRSVLEDPDMEHWVLVDRLDRIVAFGIIAGVSEPGHVELRRMVVAPEGRGQGLGRLLLRKLLEQARARPQVSRVWLDVGEDNTRARSLYRSFGFVEKPAPSWASLLENGLYMEWNATSGES</sequence>
<reference evidence="4" key="2">
    <citation type="submission" date="2020-09" db="EMBL/GenBank/DDBJ databases">
        <authorList>
            <person name="Sun Q."/>
            <person name="Zhou Y."/>
        </authorList>
    </citation>
    <scope>NUCLEOTIDE SEQUENCE</scope>
    <source>
        <strain evidence="4">CGMCC 1.12160</strain>
    </source>
</reference>
<dbReference type="InterPro" id="IPR014710">
    <property type="entry name" value="RmlC-like_jellyroll"/>
</dbReference>
<dbReference type="PANTHER" id="PTHR43877">
    <property type="entry name" value="AMINOALKYLPHOSPHONATE N-ACETYLTRANSFERASE-RELATED-RELATED"/>
    <property type="match status" value="1"/>
</dbReference>
<dbReference type="InterPro" id="IPR050832">
    <property type="entry name" value="Bact_Acetyltransf"/>
</dbReference>
<keyword evidence="5" id="KW-1185">Reference proteome</keyword>
<dbReference type="Gene3D" id="2.60.120.10">
    <property type="entry name" value="Jelly Rolls"/>
    <property type="match status" value="1"/>
</dbReference>